<proteinExistence type="inferred from homology"/>
<dbReference type="InterPro" id="IPR002737">
    <property type="entry name" value="MEMO1_fam"/>
</dbReference>
<sequence length="291" mass="33228">MSFRRASHAGSWYSDSGEQLNKQLEQWLSEVNVKSTPARALISPHAGYTYCGACAAYAYKQINPMTIKRIFILGPSHHVALPGCAVTQTTSYETPLYNLKIDNLINNELLETGKFNIMSKETDENEHSIEMQLPFIAKVMESNKDNFTVVPILVGSTSHEQERLYGIIFSKYLKNPENLFVISSDFCHWGKRFRFTPYDKSKGEIYESIEDLDKMGMKYIEQLDTNSFYKYLEKFSNTICGRHPIGILLNAVNEVRSADASFKFHYYSQSSKCRRFEDSSVSYAAGTLTQL</sequence>
<evidence type="ECO:0000313" key="3">
    <source>
        <dbReference type="RefSeq" id="XP_065661006.1"/>
    </source>
</evidence>
<reference evidence="3" key="1">
    <citation type="submission" date="2025-08" db="UniProtKB">
        <authorList>
            <consortium name="RefSeq"/>
        </authorList>
    </citation>
    <scope>IDENTIFICATION</scope>
</reference>
<keyword evidence="2" id="KW-1185">Reference proteome</keyword>
<accession>A0ABM4CH16</accession>
<evidence type="ECO:0000313" key="2">
    <source>
        <dbReference type="Proteomes" id="UP001652625"/>
    </source>
</evidence>
<gene>
    <name evidence="3" type="primary">LOC100200334</name>
</gene>
<dbReference type="Gene3D" id="3.40.830.10">
    <property type="entry name" value="LigB-like"/>
    <property type="match status" value="1"/>
</dbReference>
<dbReference type="Pfam" id="PF01875">
    <property type="entry name" value="Memo"/>
    <property type="match status" value="1"/>
</dbReference>
<protein>
    <submittedName>
        <fullName evidence="3">Protein MEMO1 isoform X2</fullName>
    </submittedName>
</protein>
<dbReference type="HAMAP" id="MF_00055">
    <property type="entry name" value="MEMO1"/>
    <property type="match status" value="1"/>
</dbReference>
<dbReference type="Proteomes" id="UP001652625">
    <property type="component" value="Chromosome 09"/>
</dbReference>
<dbReference type="PANTHER" id="PTHR11060">
    <property type="entry name" value="PROTEIN MEMO1"/>
    <property type="match status" value="1"/>
</dbReference>
<dbReference type="CDD" id="cd07361">
    <property type="entry name" value="MEMO_like"/>
    <property type="match status" value="1"/>
</dbReference>
<comment type="similarity">
    <text evidence="1">Belongs to the MEMO1 family.</text>
</comment>
<organism evidence="2 3">
    <name type="scientific">Hydra vulgaris</name>
    <name type="common">Hydra</name>
    <name type="synonym">Hydra attenuata</name>
    <dbReference type="NCBI Taxonomy" id="6087"/>
    <lineage>
        <taxon>Eukaryota</taxon>
        <taxon>Metazoa</taxon>
        <taxon>Cnidaria</taxon>
        <taxon>Hydrozoa</taxon>
        <taxon>Hydroidolina</taxon>
        <taxon>Anthoathecata</taxon>
        <taxon>Aplanulata</taxon>
        <taxon>Hydridae</taxon>
        <taxon>Hydra</taxon>
    </lineage>
</organism>
<dbReference type="GeneID" id="100200334"/>
<dbReference type="RefSeq" id="XP_065661006.1">
    <property type="nucleotide sequence ID" value="XM_065804934.1"/>
</dbReference>
<dbReference type="PANTHER" id="PTHR11060:SF0">
    <property type="entry name" value="PROTEIN MEMO1"/>
    <property type="match status" value="1"/>
</dbReference>
<dbReference type="NCBIfam" id="TIGR04336">
    <property type="entry name" value="AmmeMemoSam_B"/>
    <property type="match status" value="1"/>
</dbReference>
<evidence type="ECO:0000256" key="1">
    <source>
        <dbReference type="ARBA" id="ARBA00006315"/>
    </source>
</evidence>
<name>A0ABM4CH16_HYDVU</name>